<sequence length="130" mass="14032">MGQTQTVPMSRNQTNTPHNSHCNNSPGRDTNLLSSSVTAQLIQMPYYTSKKRTQPPCSNPSVAPSTKPMSSICKCVVALHAPTPASVLLEWILLDNSHKAAVLPVAGVPFPSTLLSFTQISVNMLGYRIL</sequence>
<dbReference type="EMBL" id="JAHRIP010060152">
    <property type="protein sequence ID" value="MEQ2304768.1"/>
    <property type="molecule type" value="Genomic_DNA"/>
</dbReference>
<organism evidence="2 3">
    <name type="scientific">Ameca splendens</name>
    <dbReference type="NCBI Taxonomy" id="208324"/>
    <lineage>
        <taxon>Eukaryota</taxon>
        <taxon>Metazoa</taxon>
        <taxon>Chordata</taxon>
        <taxon>Craniata</taxon>
        <taxon>Vertebrata</taxon>
        <taxon>Euteleostomi</taxon>
        <taxon>Actinopterygii</taxon>
        <taxon>Neopterygii</taxon>
        <taxon>Teleostei</taxon>
        <taxon>Neoteleostei</taxon>
        <taxon>Acanthomorphata</taxon>
        <taxon>Ovalentaria</taxon>
        <taxon>Atherinomorphae</taxon>
        <taxon>Cyprinodontiformes</taxon>
        <taxon>Goodeidae</taxon>
        <taxon>Ameca</taxon>
    </lineage>
</organism>
<feature type="region of interest" description="Disordered" evidence="1">
    <location>
        <begin position="1"/>
        <end position="32"/>
    </location>
</feature>
<evidence type="ECO:0000256" key="1">
    <source>
        <dbReference type="SAM" id="MobiDB-lite"/>
    </source>
</evidence>
<comment type="caution">
    <text evidence="2">The sequence shown here is derived from an EMBL/GenBank/DDBJ whole genome shotgun (WGS) entry which is preliminary data.</text>
</comment>
<proteinExistence type="predicted"/>
<keyword evidence="3" id="KW-1185">Reference proteome</keyword>
<gene>
    <name evidence="2" type="ORF">AMECASPLE_030776</name>
</gene>
<evidence type="ECO:0000313" key="3">
    <source>
        <dbReference type="Proteomes" id="UP001469553"/>
    </source>
</evidence>
<reference evidence="2 3" key="1">
    <citation type="submission" date="2021-06" db="EMBL/GenBank/DDBJ databases">
        <authorList>
            <person name="Palmer J.M."/>
        </authorList>
    </citation>
    <scope>NUCLEOTIDE SEQUENCE [LARGE SCALE GENOMIC DNA]</scope>
    <source>
        <strain evidence="2 3">AS_MEX2019</strain>
        <tissue evidence="2">Muscle</tissue>
    </source>
</reference>
<evidence type="ECO:0000313" key="2">
    <source>
        <dbReference type="EMBL" id="MEQ2304768.1"/>
    </source>
</evidence>
<name>A0ABV0ZEU8_9TELE</name>
<protein>
    <submittedName>
        <fullName evidence="2">Uncharacterized protein</fullName>
    </submittedName>
</protein>
<dbReference type="Proteomes" id="UP001469553">
    <property type="component" value="Unassembled WGS sequence"/>
</dbReference>
<accession>A0ABV0ZEU8</accession>